<feature type="transmembrane region" description="Helical" evidence="5">
    <location>
        <begin position="182"/>
        <end position="200"/>
    </location>
</feature>
<dbReference type="GeneID" id="7840168"/>
<keyword evidence="4 5" id="KW-0472">Membrane</keyword>
<reference evidence="8" key="1">
    <citation type="journal article" date="2006" name="PLoS Biol.">
        <title>Macronuclear genome sequence of the ciliate Tetrahymena thermophila, a model eukaryote.</title>
        <authorList>
            <person name="Eisen J.A."/>
            <person name="Coyne R.S."/>
            <person name="Wu M."/>
            <person name="Wu D."/>
            <person name="Thiagarajan M."/>
            <person name="Wortman J.R."/>
            <person name="Badger J.H."/>
            <person name="Ren Q."/>
            <person name="Amedeo P."/>
            <person name="Jones K.M."/>
            <person name="Tallon L.J."/>
            <person name="Delcher A.L."/>
            <person name="Salzberg S.L."/>
            <person name="Silva J.C."/>
            <person name="Haas B.J."/>
            <person name="Majoros W.H."/>
            <person name="Farzad M."/>
            <person name="Carlton J.M."/>
            <person name="Smith R.K. Jr."/>
            <person name="Garg J."/>
            <person name="Pearlman R.E."/>
            <person name="Karrer K.M."/>
            <person name="Sun L."/>
            <person name="Manning G."/>
            <person name="Elde N.C."/>
            <person name="Turkewitz A.P."/>
            <person name="Asai D.J."/>
            <person name="Wilkes D.E."/>
            <person name="Wang Y."/>
            <person name="Cai H."/>
            <person name="Collins K."/>
            <person name="Stewart B.A."/>
            <person name="Lee S.R."/>
            <person name="Wilamowska K."/>
            <person name="Weinberg Z."/>
            <person name="Ruzzo W.L."/>
            <person name="Wloga D."/>
            <person name="Gaertig J."/>
            <person name="Frankel J."/>
            <person name="Tsao C.-C."/>
            <person name="Gorovsky M.A."/>
            <person name="Keeling P.J."/>
            <person name="Waller R.F."/>
            <person name="Patron N.J."/>
            <person name="Cherry J.M."/>
            <person name="Stover N.A."/>
            <person name="Krieger C.J."/>
            <person name="del Toro C."/>
            <person name="Ryder H.F."/>
            <person name="Williamson S.C."/>
            <person name="Barbeau R.A."/>
            <person name="Hamilton E.P."/>
            <person name="Orias E."/>
        </authorList>
    </citation>
    <scope>NUCLEOTIDE SEQUENCE [LARGE SCALE GENOMIC DNA]</scope>
    <source>
        <strain evidence="8">SB210</strain>
    </source>
</reference>
<feature type="transmembrane region" description="Helical" evidence="5">
    <location>
        <begin position="118"/>
        <end position="139"/>
    </location>
</feature>
<comment type="similarity">
    <text evidence="5">Belongs to the BI1 family.</text>
</comment>
<feature type="transmembrane region" description="Helical" evidence="5">
    <location>
        <begin position="300"/>
        <end position="319"/>
    </location>
</feature>
<dbReference type="AlphaFoldDB" id="I7MDQ7"/>
<proteinExistence type="inferred from homology"/>
<keyword evidence="3 5" id="KW-1133">Transmembrane helix</keyword>
<dbReference type="KEGG" id="tet:TTHERM_00140740"/>
<dbReference type="Pfam" id="PF01027">
    <property type="entry name" value="Bax1-I"/>
    <property type="match status" value="1"/>
</dbReference>
<dbReference type="HOGENOM" id="CLU_058671_3_1_1"/>
<dbReference type="eggNOG" id="KOG2322">
    <property type="taxonomic scope" value="Eukaryota"/>
</dbReference>
<dbReference type="OrthoDB" id="7933078at2759"/>
<evidence type="ECO:0000256" key="1">
    <source>
        <dbReference type="ARBA" id="ARBA00004141"/>
    </source>
</evidence>
<dbReference type="RefSeq" id="XP_001011011.1">
    <property type="nucleotide sequence ID" value="XM_001011011.1"/>
</dbReference>
<feature type="transmembrane region" description="Helical" evidence="5">
    <location>
        <begin position="151"/>
        <end position="170"/>
    </location>
</feature>
<protein>
    <submittedName>
        <fullName evidence="7">Inhibitor of apoptosis-promoting Bax1 protein</fullName>
    </submittedName>
</protein>
<evidence type="ECO:0000256" key="6">
    <source>
        <dbReference type="SAM" id="MobiDB-lite"/>
    </source>
</evidence>
<feature type="transmembrane region" description="Helical" evidence="5">
    <location>
        <begin position="206"/>
        <end position="226"/>
    </location>
</feature>
<evidence type="ECO:0000256" key="5">
    <source>
        <dbReference type="RuleBase" id="RU004379"/>
    </source>
</evidence>
<evidence type="ECO:0000256" key="2">
    <source>
        <dbReference type="ARBA" id="ARBA00022692"/>
    </source>
</evidence>
<dbReference type="InterPro" id="IPR006214">
    <property type="entry name" value="Bax_inhibitor_1-related"/>
</dbReference>
<evidence type="ECO:0000256" key="4">
    <source>
        <dbReference type="ARBA" id="ARBA00023136"/>
    </source>
</evidence>
<keyword evidence="8" id="KW-1185">Reference proteome</keyword>
<dbReference type="PANTHER" id="PTHR23291">
    <property type="entry name" value="BAX INHIBITOR-RELATED"/>
    <property type="match status" value="1"/>
</dbReference>
<feature type="region of interest" description="Disordered" evidence="6">
    <location>
        <begin position="1"/>
        <end position="38"/>
    </location>
</feature>
<organism evidence="7 8">
    <name type="scientific">Tetrahymena thermophila (strain SB210)</name>
    <dbReference type="NCBI Taxonomy" id="312017"/>
    <lineage>
        <taxon>Eukaryota</taxon>
        <taxon>Sar</taxon>
        <taxon>Alveolata</taxon>
        <taxon>Ciliophora</taxon>
        <taxon>Intramacronucleata</taxon>
        <taxon>Oligohymenophorea</taxon>
        <taxon>Hymenostomatida</taxon>
        <taxon>Tetrahymenina</taxon>
        <taxon>Tetrahymenidae</taxon>
        <taxon>Tetrahymena</taxon>
    </lineage>
</organism>
<dbReference type="GO" id="GO:0016020">
    <property type="term" value="C:membrane"/>
    <property type="evidence" value="ECO:0007669"/>
    <property type="project" value="UniProtKB-SubCell"/>
</dbReference>
<keyword evidence="2 5" id="KW-0812">Transmembrane</keyword>
<feature type="transmembrane region" description="Helical" evidence="5">
    <location>
        <begin position="262"/>
        <end position="279"/>
    </location>
</feature>
<dbReference type="EMBL" id="GG662793">
    <property type="protein sequence ID" value="EAR90766.1"/>
    <property type="molecule type" value="Genomic_DNA"/>
</dbReference>
<comment type="subcellular location">
    <subcellularLocation>
        <location evidence="1">Membrane</location>
        <topology evidence="1">Multi-pass membrane protein</topology>
    </subcellularLocation>
</comment>
<gene>
    <name evidence="7" type="ORF">TTHERM_00140740</name>
</gene>
<dbReference type="OMA" id="ALITFPW"/>
<accession>I7MDQ7</accession>
<feature type="transmembrane region" description="Helical" evidence="5">
    <location>
        <begin position="238"/>
        <end position="256"/>
    </location>
</feature>
<evidence type="ECO:0000256" key="3">
    <source>
        <dbReference type="ARBA" id="ARBA00022989"/>
    </source>
</evidence>
<dbReference type="PANTHER" id="PTHR23291:SF47">
    <property type="entry name" value="TRANSMEMBRANE BAX INHIBITOR MOTIF CONTAINING 7"/>
    <property type="match status" value="1"/>
</dbReference>
<evidence type="ECO:0000313" key="8">
    <source>
        <dbReference type="Proteomes" id="UP000009168"/>
    </source>
</evidence>
<dbReference type="InParanoid" id="I7MDQ7"/>
<evidence type="ECO:0000313" key="7">
    <source>
        <dbReference type="EMBL" id="EAR90766.1"/>
    </source>
</evidence>
<sequence>MSEKQPMKQLMKLNTGDSLDKRTLKSQNTGGQEKLRLKENNLSQITANNNPSPSNNSPLPLNNQDVRIDMYELEKKINQNKKMNEDPQLEQANIEQCQPEMTSLFSSDDTRRAFIRKVLGIICAQLIITTLFILVGVFSPTYQNFQQNNKWLTIFCLLLNIALLFALYCFRDFCRQVPKNYILLFLYTFSESFLISYLCGVTNPTVVLLAGALTTIIVFALSIYACFSKTDVTMKTSLLIYFPLAVIVILIVAGSYQSYMSQVIVSLAIIGLFSLYLVFDLQRLSGKKSITYTMDDYIIAALDIYIDIVIMFKELIYLLSR</sequence>
<name>I7MDQ7_TETTS</name>
<dbReference type="Proteomes" id="UP000009168">
    <property type="component" value="Unassembled WGS sequence"/>
</dbReference>